<name>A2DG93_TRIV3</name>
<dbReference type="SMART" id="SM00248">
    <property type="entry name" value="ANK"/>
    <property type="match status" value="22"/>
</dbReference>
<dbReference type="eggNOG" id="KOG0504">
    <property type="taxonomic scope" value="Eukaryota"/>
</dbReference>
<keyword evidence="5" id="KW-1185">Reference proteome</keyword>
<feature type="repeat" description="ANK" evidence="3">
    <location>
        <begin position="503"/>
        <end position="535"/>
    </location>
</feature>
<dbReference type="RefSeq" id="XP_001581475.1">
    <property type="nucleotide sequence ID" value="XM_001581425.1"/>
</dbReference>
<dbReference type="InterPro" id="IPR036770">
    <property type="entry name" value="Ankyrin_rpt-contain_sf"/>
</dbReference>
<keyword evidence="1" id="KW-0677">Repeat</keyword>
<dbReference type="Proteomes" id="UP000001542">
    <property type="component" value="Unassembled WGS sequence"/>
</dbReference>
<feature type="repeat" description="ANK" evidence="3">
    <location>
        <begin position="861"/>
        <end position="893"/>
    </location>
</feature>
<dbReference type="SMR" id="A2DG93"/>
<reference evidence="4" key="2">
    <citation type="journal article" date="2007" name="Science">
        <title>Draft genome sequence of the sexually transmitted pathogen Trichomonas vaginalis.</title>
        <authorList>
            <person name="Carlton J.M."/>
            <person name="Hirt R.P."/>
            <person name="Silva J.C."/>
            <person name="Delcher A.L."/>
            <person name="Schatz M."/>
            <person name="Zhao Q."/>
            <person name="Wortman J.R."/>
            <person name="Bidwell S.L."/>
            <person name="Alsmark U.C.M."/>
            <person name="Besteiro S."/>
            <person name="Sicheritz-Ponten T."/>
            <person name="Noel C.J."/>
            <person name="Dacks J.B."/>
            <person name="Foster P.G."/>
            <person name="Simillion C."/>
            <person name="Van de Peer Y."/>
            <person name="Miranda-Saavedra D."/>
            <person name="Barton G.J."/>
            <person name="Westrop G.D."/>
            <person name="Mueller S."/>
            <person name="Dessi D."/>
            <person name="Fiori P.L."/>
            <person name="Ren Q."/>
            <person name="Paulsen I."/>
            <person name="Zhang H."/>
            <person name="Bastida-Corcuera F.D."/>
            <person name="Simoes-Barbosa A."/>
            <person name="Brown M.T."/>
            <person name="Hayes R.D."/>
            <person name="Mukherjee M."/>
            <person name="Okumura C.Y."/>
            <person name="Schneider R."/>
            <person name="Smith A.J."/>
            <person name="Vanacova S."/>
            <person name="Villalvazo M."/>
            <person name="Haas B.J."/>
            <person name="Pertea M."/>
            <person name="Feldblyum T.V."/>
            <person name="Utterback T.R."/>
            <person name="Shu C.L."/>
            <person name="Osoegawa K."/>
            <person name="de Jong P.J."/>
            <person name="Hrdy I."/>
            <person name="Horvathova L."/>
            <person name="Zubacova Z."/>
            <person name="Dolezal P."/>
            <person name="Malik S.B."/>
            <person name="Logsdon J.M. Jr."/>
            <person name="Henze K."/>
            <person name="Gupta A."/>
            <person name="Wang C.C."/>
            <person name="Dunne R.L."/>
            <person name="Upcroft J.A."/>
            <person name="Upcroft P."/>
            <person name="White O."/>
            <person name="Salzberg S.L."/>
            <person name="Tang P."/>
            <person name="Chiu C.-H."/>
            <person name="Lee Y.-S."/>
            <person name="Embley T.M."/>
            <person name="Coombs G.H."/>
            <person name="Mottram J.C."/>
            <person name="Tachezy J."/>
            <person name="Fraser-Liggett C.M."/>
            <person name="Johnson P.J."/>
        </authorList>
    </citation>
    <scope>NUCLEOTIDE SEQUENCE [LARGE SCALE GENOMIC DNA]</scope>
    <source>
        <strain evidence="4">G3</strain>
    </source>
</reference>
<dbReference type="VEuPathDB" id="TrichDB:TVAG_238610"/>
<dbReference type="InParanoid" id="A2DG93"/>
<accession>A2DG93</accession>
<reference evidence="4" key="1">
    <citation type="submission" date="2006-10" db="EMBL/GenBank/DDBJ databases">
        <authorList>
            <person name="Amadeo P."/>
            <person name="Zhao Q."/>
            <person name="Wortman J."/>
            <person name="Fraser-Liggett C."/>
            <person name="Carlton J."/>
        </authorList>
    </citation>
    <scope>NUCLEOTIDE SEQUENCE</scope>
    <source>
        <strain evidence="4">G3</strain>
    </source>
</reference>
<evidence type="ECO:0000256" key="1">
    <source>
        <dbReference type="ARBA" id="ARBA00022737"/>
    </source>
</evidence>
<dbReference type="PANTHER" id="PTHR24198:SF165">
    <property type="entry name" value="ANKYRIN REPEAT-CONTAINING PROTEIN-RELATED"/>
    <property type="match status" value="1"/>
</dbReference>
<dbReference type="VEuPathDB" id="TrichDB:TVAGG3_0967410"/>
<dbReference type="PANTHER" id="PTHR24198">
    <property type="entry name" value="ANKYRIN REPEAT AND PROTEIN KINASE DOMAIN-CONTAINING PROTEIN"/>
    <property type="match status" value="1"/>
</dbReference>
<feature type="repeat" description="ANK" evidence="3">
    <location>
        <begin position="928"/>
        <end position="961"/>
    </location>
</feature>
<protein>
    <submittedName>
        <fullName evidence="4">Uncharacterized protein</fullName>
    </submittedName>
</protein>
<proteinExistence type="predicted"/>
<organism evidence="4 5">
    <name type="scientific">Trichomonas vaginalis (strain ATCC PRA-98 / G3)</name>
    <dbReference type="NCBI Taxonomy" id="412133"/>
    <lineage>
        <taxon>Eukaryota</taxon>
        <taxon>Metamonada</taxon>
        <taxon>Parabasalia</taxon>
        <taxon>Trichomonadida</taxon>
        <taxon>Trichomonadidae</taxon>
        <taxon>Trichomonas</taxon>
    </lineage>
</organism>
<dbReference type="Pfam" id="PF12796">
    <property type="entry name" value="Ank_2"/>
    <property type="match status" value="6"/>
</dbReference>
<dbReference type="SUPFAM" id="SSF48403">
    <property type="entry name" value="Ankyrin repeat"/>
    <property type="match status" value="4"/>
</dbReference>
<evidence type="ECO:0000313" key="5">
    <source>
        <dbReference type="Proteomes" id="UP000001542"/>
    </source>
</evidence>
<dbReference type="PROSITE" id="PS50088">
    <property type="entry name" value="ANK_REPEAT"/>
    <property type="match status" value="3"/>
</dbReference>
<dbReference type="EMBL" id="DS113197">
    <property type="protein sequence ID" value="EAY20489.1"/>
    <property type="molecule type" value="Genomic_DNA"/>
</dbReference>
<gene>
    <name evidence="4" type="ORF">TVAG_238610</name>
</gene>
<dbReference type="KEGG" id="tva:5466031"/>
<dbReference type="Pfam" id="PF00023">
    <property type="entry name" value="Ank"/>
    <property type="match status" value="1"/>
</dbReference>
<sequence length="1016" mass="114962">MSRFILNNFDWVSKIQDLFESLTEQNAVIVADELMLECECDHEIKFKILAKEFIYSSIAQPQNVDSIVAVLSYIFENYAKDFEIDFQEILVSQIKTAINQAKYFGNLINIHYFLKQCLVLGIFQKSDLKEDLFDVSNITFTFPPDSIEYIIKNDNTDRLIEYLEEGLIQKDYKSQKKCFELLHVEQHNPDLLQLAALYGSLNCFNYLKSINVPSDHVNDYAIAGANKDILSYCVKLENNLYVAVITRKFESLKFIIQNFMNPIDPVYPILDKAFMYACIEGHYRMINELYNNNARTFFVENHMNAIYGSILRSHVDIVEFLSKIPQTPMNEIVNGQTPILTAVENNEIEIVRILSSREDINYHLMLKGKTPLYIAAEKNLKEIVSILSKTKNIDLNEGDQKGDTPLAVAIRNGYHDIVEELAMIETTEINKKDANGETPLFVAISTKKNEIAMTLLSFEDIDVSVLTNFGESCFLASCLTGNFEIMEIIYQRNPQLLTVSDNNNMSPLIAASISGNEKIVKFLLEKVTDVNCCDIQNQNALYHACENGYLEIAKMMIEKGCKKNVISLNNYNCFTIAVCRGHYDVVELLINDKDIDKSVKDWTGRNILCLAASNNQPKILSLLLEKLDIDVNEKDNSGDTSLLVASHLGYFDIMEILIKNDKTDINVKNKKGQSAFVLAARIPNTQFMELFFTNSKFVLDDEQKKLAAIECAKYGNLQNLKYLRDKGVEFNGDVFGEAILGGNQETIEFLSNYCKDFSPHIDHFLKSIETENFELFELLSKISTSCFTRKTSNGDLLLHKCAEKGLNNFIEIILNDDKVDINTQNNNGQTAFLLACRNDQLSTVEFLSNYDNIDMEIAGKGKRTPLFMAASYGNSGIVAFLIEAGVNVNTYSVYGETPLYAACSRGFASVVRSLIAIDYVDVNAVAENGNTPLFTATINNHENVVALLLTREDINPNIPDKTGETPLQNAIANKFTNIVKMIADKLGFELPKEECHCHDECEHHHNHDYCTCVHCH</sequence>
<dbReference type="Gene3D" id="1.25.40.20">
    <property type="entry name" value="Ankyrin repeat-containing domain"/>
    <property type="match status" value="6"/>
</dbReference>
<keyword evidence="2 3" id="KW-0040">ANK repeat</keyword>
<dbReference type="AlphaFoldDB" id="A2DG93"/>
<dbReference type="PROSITE" id="PS50297">
    <property type="entry name" value="ANK_REP_REGION"/>
    <property type="match status" value="2"/>
</dbReference>
<evidence type="ECO:0000313" key="4">
    <source>
        <dbReference type="EMBL" id="EAY20489.1"/>
    </source>
</evidence>
<evidence type="ECO:0000256" key="2">
    <source>
        <dbReference type="ARBA" id="ARBA00023043"/>
    </source>
</evidence>
<evidence type="ECO:0000256" key="3">
    <source>
        <dbReference type="PROSITE-ProRule" id="PRU00023"/>
    </source>
</evidence>
<dbReference type="OrthoDB" id="19174at2759"/>
<dbReference type="InterPro" id="IPR002110">
    <property type="entry name" value="Ankyrin_rpt"/>
</dbReference>
<dbReference type="STRING" id="5722.A2DG93"/>